<feature type="compositionally biased region" description="Polar residues" evidence="1">
    <location>
        <begin position="56"/>
        <end position="70"/>
    </location>
</feature>
<protein>
    <recommendedName>
        <fullName evidence="5">IRG-type G domain-containing protein</fullName>
    </recommendedName>
</protein>
<evidence type="ECO:0000256" key="2">
    <source>
        <dbReference type="SAM" id="Phobius"/>
    </source>
</evidence>
<accession>A0AAV5VK69</accession>
<dbReference type="SUPFAM" id="SSF52540">
    <property type="entry name" value="P-loop containing nucleoside triphosphate hydrolases"/>
    <property type="match status" value="1"/>
</dbReference>
<dbReference type="Gene3D" id="3.40.50.300">
    <property type="entry name" value="P-loop containing nucleotide triphosphate hydrolases"/>
    <property type="match status" value="1"/>
</dbReference>
<comment type="caution">
    <text evidence="3">The sequence shown here is derived from an EMBL/GenBank/DDBJ whole genome shotgun (WGS) entry which is preliminary data.</text>
</comment>
<feature type="non-terminal residue" evidence="3">
    <location>
        <position position="1"/>
    </location>
</feature>
<dbReference type="EMBL" id="BTSY01000003">
    <property type="protein sequence ID" value="GMT18688.1"/>
    <property type="molecule type" value="Genomic_DNA"/>
</dbReference>
<gene>
    <name evidence="3" type="ORF">PFISCL1PPCAC_9985</name>
</gene>
<dbReference type="CDD" id="cd00882">
    <property type="entry name" value="Ras_like_GTPase"/>
    <property type="match status" value="1"/>
</dbReference>
<feature type="region of interest" description="Disordered" evidence="1">
    <location>
        <begin position="42"/>
        <end position="77"/>
    </location>
</feature>
<evidence type="ECO:0000256" key="1">
    <source>
        <dbReference type="SAM" id="MobiDB-lite"/>
    </source>
</evidence>
<dbReference type="AlphaFoldDB" id="A0AAV5VK69"/>
<name>A0AAV5VK69_9BILA</name>
<keyword evidence="4" id="KW-1185">Reference proteome</keyword>
<sequence>LANNEHSFVFPFLGFLSLLFLRMGNHLSQTRQRLSKRNSLPASAFSSSYHPIPPSSRLSYQQISSQNSGGEQEDEPVNEKLVMRLKDIDGEVRNSRDKGLDSLGLDKVHVGFVGFCGSGKTTLIRSILGCPVNTETNGAKDKRSTFKKSRSVHFSETVSTQLVPYYFRHLSSIVLWEISYPFEVLVSTGDQRMERRDEKLRAFFVEQHLNKFCLLFLCIDREDPREEDLAFARAARVHGKEVIFLRTKVDSLLDDISSQREASSLIARERIIFETKLASIASDLADLQTFFVSSKSIPSLISESSDAQIAAFRQMEFIPDRSRQIDAEEGRRHTMEGSTVETMVSDSPSILKLEEEQLMRFIVDQIDEFPLNQ</sequence>
<evidence type="ECO:0000313" key="3">
    <source>
        <dbReference type="EMBL" id="GMT18688.1"/>
    </source>
</evidence>
<dbReference type="Proteomes" id="UP001432322">
    <property type="component" value="Unassembled WGS sequence"/>
</dbReference>
<organism evidence="3 4">
    <name type="scientific">Pristionchus fissidentatus</name>
    <dbReference type="NCBI Taxonomy" id="1538716"/>
    <lineage>
        <taxon>Eukaryota</taxon>
        <taxon>Metazoa</taxon>
        <taxon>Ecdysozoa</taxon>
        <taxon>Nematoda</taxon>
        <taxon>Chromadorea</taxon>
        <taxon>Rhabditida</taxon>
        <taxon>Rhabditina</taxon>
        <taxon>Diplogasteromorpha</taxon>
        <taxon>Diplogasteroidea</taxon>
        <taxon>Neodiplogasteridae</taxon>
        <taxon>Pristionchus</taxon>
    </lineage>
</organism>
<dbReference type="InterPro" id="IPR027417">
    <property type="entry name" value="P-loop_NTPase"/>
</dbReference>
<keyword evidence="2" id="KW-0812">Transmembrane</keyword>
<reference evidence="3" key="1">
    <citation type="submission" date="2023-10" db="EMBL/GenBank/DDBJ databases">
        <title>Genome assembly of Pristionchus species.</title>
        <authorList>
            <person name="Yoshida K."/>
            <person name="Sommer R.J."/>
        </authorList>
    </citation>
    <scope>NUCLEOTIDE SEQUENCE</scope>
    <source>
        <strain evidence="3">RS5133</strain>
    </source>
</reference>
<keyword evidence="2" id="KW-1133">Transmembrane helix</keyword>
<keyword evidence="2" id="KW-0472">Membrane</keyword>
<evidence type="ECO:0008006" key="5">
    <source>
        <dbReference type="Google" id="ProtNLM"/>
    </source>
</evidence>
<feature type="transmembrane region" description="Helical" evidence="2">
    <location>
        <begin position="6"/>
        <end position="24"/>
    </location>
</feature>
<dbReference type="PANTHER" id="PTHR14143">
    <property type="entry name" value="INTERFERON-INDUCIBLE GTPASE FAMILY MEMBER"/>
    <property type="match status" value="1"/>
</dbReference>
<proteinExistence type="predicted"/>
<dbReference type="PANTHER" id="PTHR14143:SF1">
    <property type="entry name" value="IRG-TYPE G DOMAIN-CONTAINING PROTEIN"/>
    <property type="match status" value="1"/>
</dbReference>
<evidence type="ECO:0000313" key="4">
    <source>
        <dbReference type="Proteomes" id="UP001432322"/>
    </source>
</evidence>